<feature type="non-terminal residue" evidence="1">
    <location>
        <position position="1"/>
    </location>
</feature>
<dbReference type="EMBL" id="BKCJ011290336">
    <property type="protein sequence ID" value="GFD15990.1"/>
    <property type="molecule type" value="Genomic_DNA"/>
</dbReference>
<comment type="caution">
    <text evidence="1">The sequence shown here is derived from an EMBL/GenBank/DDBJ whole genome shotgun (WGS) entry which is preliminary data.</text>
</comment>
<dbReference type="PANTHER" id="PTHR31286">
    <property type="entry name" value="GLYCINE-RICH CELL WALL STRUCTURAL PROTEIN 1.8-LIKE"/>
    <property type="match status" value="1"/>
</dbReference>
<dbReference type="PANTHER" id="PTHR31286:SF99">
    <property type="entry name" value="DUF4283 DOMAIN-CONTAINING PROTEIN"/>
    <property type="match status" value="1"/>
</dbReference>
<name>A0A699U161_TANCI</name>
<accession>A0A699U161</accession>
<protein>
    <submittedName>
        <fullName evidence="1">Uncharacterized protein</fullName>
    </submittedName>
</protein>
<dbReference type="AlphaFoldDB" id="A0A699U161"/>
<proteinExistence type="predicted"/>
<organism evidence="1">
    <name type="scientific">Tanacetum cinerariifolium</name>
    <name type="common">Dalmatian daisy</name>
    <name type="synonym">Chrysanthemum cinerariifolium</name>
    <dbReference type="NCBI Taxonomy" id="118510"/>
    <lineage>
        <taxon>Eukaryota</taxon>
        <taxon>Viridiplantae</taxon>
        <taxon>Streptophyta</taxon>
        <taxon>Embryophyta</taxon>
        <taxon>Tracheophyta</taxon>
        <taxon>Spermatophyta</taxon>
        <taxon>Magnoliopsida</taxon>
        <taxon>eudicotyledons</taxon>
        <taxon>Gunneridae</taxon>
        <taxon>Pentapetalae</taxon>
        <taxon>asterids</taxon>
        <taxon>campanulids</taxon>
        <taxon>Asterales</taxon>
        <taxon>Asteraceae</taxon>
        <taxon>Asteroideae</taxon>
        <taxon>Anthemideae</taxon>
        <taxon>Anthemidinae</taxon>
        <taxon>Tanacetum</taxon>
    </lineage>
</organism>
<sequence length="110" mass="11999">TVKDGVIPPIIIGLNSIALNFEEVMDGVIPSAIGASGNIQVENISIEGLDAMLENGPWFIRNNPRILKKWHPNENLLKEYVSTVPVWVKLHGVHVTTFSDDGLSAIATKL</sequence>
<gene>
    <name evidence="1" type="ORF">Tci_887959</name>
</gene>
<dbReference type="InterPro" id="IPR040256">
    <property type="entry name" value="At4g02000-like"/>
</dbReference>
<evidence type="ECO:0000313" key="1">
    <source>
        <dbReference type="EMBL" id="GFD15990.1"/>
    </source>
</evidence>
<feature type="non-terminal residue" evidence="1">
    <location>
        <position position="110"/>
    </location>
</feature>
<reference evidence="1" key="1">
    <citation type="journal article" date="2019" name="Sci. Rep.">
        <title>Draft genome of Tanacetum cinerariifolium, the natural source of mosquito coil.</title>
        <authorList>
            <person name="Yamashiro T."/>
            <person name="Shiraishi A."/>
            <person name="Satake H."/>
            <person name="Nakayama K."/>
        </authorList>
    </citation>
    <scope>NUCLEOTIDE SEQUENCE</scope>
</reference>